<name>A0A0E9QHY1_ANGAN</name>
<proteinExistence type="predicted"/>
<reference evidence="1" key="2">
    <citation type="journal article" date="2015" name="Fish Shellfish Immunol.">
        <title>Early steps in the European eel (Anguilla anguilla)-Vibrio vulnificus interaction in the gills: Role of the RtxA13 toxin.</title>
        <authorList>
            <person name="Callol A."/>
            <person name="Pajuelo D."/>
            <person name="Ebbesson L."/>
            <person name="Teles M."/>
            <person name="MacKenzie S."/>
            <person name="Amaro C."/>
        </authorList>
    </citation>
    <scope>NUCLEOTIDE SEQUENCE</scope>
</reference>
<dbReference type="AlphaFoldDB" id="A0A0E9QHY1"/>
<reference evidence="1" key="1">
    <citation type="submission" date="2014-11" db="EMBL/GenBank/DDBJ databases">
        <authorList>
            <person name="Amaro Gonzalez C."/>
        </authorList>
    </citation>
    <scope>NUCLEOTIDE SEQUENCE</scope>
</reference>
<protein>
    <submittedName>
        <fullName evidence="1">Uncharacterized protein</fullName>
    </submittedName>
</protein>
<organism evidence="1">
    <name type="scientific">Anguilla anguilla</name>
    <name type="common">European freshwater eel</name>
    <name type="synonym">Muraena anguilla</name>
    <dbReference type="NCBI Taxonomy" id="7936"/>
    <lineage>
        <taxon>Eukaryota</taxon>
        <taxon>Metazoa</taxon>
        <taxon>Chordata</taxon>
        <taxon>Craniata</taxon>
        <taxon>Vertebrata</taxon>
        <taxon>Euteleostomi</taxon>
        <taxon>Actinopterygii</taxon>
        <taxon>Neopterygii</taxon>
        <taxon>Teleostei</taxon>
        <taxon>Anguilliformes</taxon>
        <taxon>Anguillidae</taxon>
        <taxon>Anguilla</taxon>
    </lineage>
</organism>
<accession>A0A0E9QHY1</accession>
<evidence type="ECO:0000313" key="1">
    <source>
        <dbReference type="EMBL" id="JAH15703.1"/>
    </source>
</evidence>
<dbReference type="EMBL" id="GBXM01092874">
    <property type="protein sequence ID" value="JAH15703.1"/>
    <property type="molecule type" value="Transcribed_RNA"/>
</dbReference>
<sequence>MKFTILTTVASVSLRSSDSFLLARAWRCFIQ</sequence>